<evidence type="ECO:0000259" key="1">
    <source>
        <dbReference type="PROSITE" id="PS51112"/>
    </source>
</evidence>
<evidence type="ECO:0000313" key="3">
    <source>
        <dbReference type="Proteomes" id="UP000001683"/>
    </source>
</evidence>
<dbReference type="STRING" id="457570.Nther_0238"/>
<dbReference type="PANTHER" id="PTHR13016">
    <property type="entry name" value="AMMECR1 HOMOLOG"/>
    <property type="match status" value="1"/>
</dbReference>
<protein>
    <submittedName>
        <fullName evidence="2">AMMECR1 domain protein</fullName>
    </submittedName>
</protein>
<dbReference type="InterPro" id="IPR036071">
    <property type="entry name" value="AMMECR1_dom_sf"/>
</dbReference>
<dbReference type="AlphaFoldDB" id="B2A4R5"/>
<dbReference type="Gene3D" id="3.30.700.20">
    <property type="entry name" value="Hypothetical protein ph0010, domain 1"/>
    <property type="match status" value="1"/>
</dbReference>
<dbReference type="eggNOG" id="COG2078">
    <property type="taxonomic scope" value="Bacteria"/>
</dbReference>
<dbReference type="InterPro" id="IPR027623">
    <property type="entry name" value="AmmeMemoSam_A"/>
</dbReference>
<dbReference type="Pfam" id="PF01871">
    <property type="entry name" value="AMMECR1"/>
    <property type="match status" value="1"/>
</dbReference>
<feature type="domain" description="AMMECR1" evidence="1">
    <location>
        <begin position="5"/>
        <end position="180"/>
    </location>
</feature>
<reference evidence="2 3" key="2">
    <citation type="journal article" date="2011" name="J. Bacteriol.">
        <title>Complete genome sequence of the anaerobic, halophilic alkalithermophile Natranaerobius thermophilus JW/NM-WN-LF.</title>
        <authorList>
            <person name="Zhao B."/>
            <person name="Mesbah N.M."/>
            <person name="Dalin E."/>
            <person name="Goodwin L."/>
            <person name="Nolan M."/>
            <person name="Pitluck S."/>
            <person name="Chertkov O."/>
            <person name="Brettin T.S."/>
            <person name="Han J."/>
            <person name="Larimer F.W."/>
            <person name="Land M.L."/>
            <person name="Hauser L."/>
            <person name="Kyrpides N."/>
            <person name="Wiegel J."/>
        </authorList>
    </citation>
    <scope>NUCLEOTIDE SEQUENCE [LARGE SCALE GENOMIC DNA]</scope>
    <source>
        <strain evidence="3">ATCC BAA-1301 / DSM 18059 / JW/NM-WN-LF</strain>
    </source>
</reference>
<dbReference type="InterPro" id="IPR027485">
    <property type="entry name" value="AMMECR1_N"/>
</dbReference>
<accession>B2A4R5</accession>
<dbReference type="PANTHER" id="PTHR13016:SF0">
    <property type="entry name" value="AMME SYNDROME CANDIDATE GENE 1 PROTEIN"/>
    <property type="match status" value="1"/>
</dbReference>
<dbReference type="InterPro" id="IPR023473">
    <property type="entry name" value="AMMECR1"/>
</dbReference>
<reference evidence="2 3" key="1">
    <citation type="submission" date="2008-04" db="EMBL/GenBank/DDBJ databases">
        <title>Complete sequence of chromosome of Natranaerobius thermophilus JW/NM-WN-LF.</title>
        <authorList>
            <consortium name="US DOE Joint Genome Institute"/>
            <person name="Copeland A."/>
            <person name="Lucas S."/>
            <person name="Lapidus A."/>
            <person name="Glavina del Rio T."/>
            <person name="Dalin E."/>
            <person name="Tice H."/>
            <person name="Bruce D."/>
            <person name="Goodwin L."/>
            <person name="Pitluck S."/>
            <person name="Chertkov O."/>
            <person name="Brettin T."/>
            <person name="Detter J.C."/>
            <person name="Han C."/>
            <person name="Kuske C.R."/>
            <person name="Schmutz J."/>
            <person name="Larimer F."/>
            <person name="Land M."/>
            <person name="Hauser L."/>
            <person name="Kyrpides N."/>
            <person name="Lykidis A."/>
            <person name="Mesbah N.M."/>
            <person name="Wiegel J."/>
        </authorList>
    </citation>
    <scope>NUCLEOTIDE SEQUENCE [LARGE SCALE GENOMIC DNA]</scope>
    <source>
        <strain evidence="3">ATCC BAA-1301 / DSM 18059 / JW/NM-WN-LF</strain>
    </source>
</reference>
<dbReference type="Gene3D" id="3.30.1490.150">
    <property type="entry name" value="Hypothetical protein ph0010, domain 2"/>
    <property type="match status" value="1"/>
</dbReference>
<dbReference type="Proteomes" id="UP000001683">
    <property type="component" value="Chromosome"/>
</dbReference>
<gene>
    <name evidence="2" type="ordered locus">Nther_0238</name>
</gene>
<sequence length="180" mass="20184">MSSNKESQLALYLAREGLKHYLRYEKYLEPPEEMPPLFYTKRGTFVSLKEKDDNLRGCIGTLEATQNNLAQEIIQNAVSAGVRDPRFPPVKLTELDDIKVSVDIISPLEKVSGLDQLDPSKYGLVVEKGYRRGVLLPDLEGINTPKEQLAISAQKAGLSPSDSNLTLYRFEVTRFHETAS</sequence>
<proteinExistence type="predicted"/>
<name>B2A4R5_NATTJ</name>
<dbReference type="EMBL" id="CP001034">
    <property type="protein sequence ID" value="ACB83837.1"/>
    <property type="molecule type" value="Genomic_DNA"/>
</dbReference>
<dbReference type="KEGG" id="nth:Nther_0238"/>
<evidence type="ECO:0000313" key="2">
    <source>
        <dbReference type="EMBL" id="ACB83837.1"/>
    </source>
</evidence>
<dbReference type="InterPro" id="IPR002733">
    <property type="entry name" value="AMMECR1_domain"/>
</dbReference>
<dbReference type="InParanoid" id="B2A4R5"/>
<dbReference type="SUPFAM" id="SSF143447">
    <property type="entry name" value="AMMECR1-like"/>
    <property type="match status" value="1"/>
</dbReference>
<dbReference type="NCBIfam" id="TIGR00296">
    <property type="entry name" value="TIGR00296 family protein"/>
    <property type="match status" value="1"/>
</dbReference>
<dbReference type="NCBIfam" id="TIGR04335">
    <property type="entry name" value="AmmeMemoSam_A"/>
    <property type="match status" value="1"/>
</dbReference>
<keyword evidence="3" id="KW-1185">Reference proteome</keyword>
<dbReference type="HOGENOM" id="CLU_095686_1_1_9"/>
<organism evidence="2 3">
    <name type="scientific">Natranaerobius thermophilus (strain ATCC BAA-1301 / DSM 18059 / JW/NM-WN-LF)</name>
    <dbReference type="NCBI Taxonomy" id="457570"/>
    <lineage>
        <taxon>Bacteria</taxon>
        <taxon>Bacillati</taxon>
        <taxon>Bacillota</taxon>
        <taxon>Clostridia</taxon>
        <taxon>Natranaerobiales</taxon>
        <taxon>Natranaerobiaceae</taxon>
        <taxon>Natranaerobius</taxon>
    </lineage>
</organism>
<dbReference type="PROSITE" id="PS51112">
    <property type="entry name" value="AMMECR1"/>
    <property type="match status" value="1"/>
</dbReference>